<dbReference type="RefSeq" id="WP_014962152.1">
    <property type="nucleotide sequence ID" value="NC_018649.1"/>
</dbReference>
<evidence type="ECO:0000313" key="1">
    <source>
        <dbReference type="EMBL" id="AFS54649.1"/>
    </source>
</evidence>
<organism evidence="1 2">
    <name type="scientific">Leptospirillum ferriphilum (strain ML-04)</name>
    <dbReference type="NCBI Taxonomy" id="1048260"/>
    <lineage>
        <taxon>Bacteria</taxon>
        <taxon>Pseudomonadati</taxon>
        <taxon>Nitrospirota</taxon>
        <taxon>Nitrospiria</taxon>
        <taxon>Nitrospirales</taxon>
        <taxon>Nitrospiraceae</taxon>
        <taxon>Leptospirillum</taxon>
    </lineage>
</organism>
<dbReference type="InterPro" id="IPR010712">
    <property type="entry name" value="Arsenical-R_ArsD"/>
</dbReference>
<dbReference type="AlphaFoldDB" id="J9ZE17"/>
<protein>
    <submittedName>
        <fullName evidence="1">Arsenical resistance operon trans-acting repressor ArsD</fullName>
    </submittedName>
</protein>
<dbReference type="KEGG" id="lfi:LFML04_2460"/>
<reference evidence="1 2" key="1">
    <citation type="journal article" date="2011" name="J. Microbiol.">
        <title>Complete genome of Leptospirillum ferriphilum ML-04 provides insight into its physiology and environmental adaptation.</title>
        <authorList>
            <person name="Mi S."/>
            <person name="Song J."/>
            <person name="Lin J."/>
            <person name="Che Y."/>
            <person name="Zheng H."/>
            <person name="Lin J."/>
        </authorList>
    </citation>
    <scope>NUCLEOTIDE SEQUENCE [LARGE SCALE GENOMIC DNA]</scope>
    <source>
        <strain evidence="1 2">ML-04</strain>
    </source>
</reference>
<dbReference type="GO" id="GO:0045892">
    <property type="term" value="P:negative regulation of DNA-templated transcription"/>
    <property type="evidence" value="ECO:0007669"/>
    <property type="project" value="InterPro"/>
</dbReference>
<accession>J9ZE17</accession>
<dbReference type="NCBIfam" id="NF033727">
    <property type="entry name" value="chaperon_ArsD"/>
    <property type="match status" value="1"/>
</dbReference>
<proteinExistence type="predicted"/>
<dbReference type="GO" id="GO:0003677">
    <property type="term" value="F:DNA binding"/>
    <property type="evidence" value="ECO:0007669"/>
    <property type="project" value="InterPro"/>
</dbReference>
<evidence type="ECO:0000313" key="2">
    <source>
        <dbReference type="Proteomes" id="UP000006177"/>
    </source>
</evidence>
<sequence>MKKIEVFDPALCCSTGVCGPEVDTALVGFAADVDSLKRSGGNIVRLNLGQDPLAFAENPLVKGLLARSGQSALPVILVEGEIALAGRYPTRSELYLFAGLSEPSATESPKVASKGCCDDSGCC</sequence>
<dbReference type="EMBL" id="CP002919">
    <property type="protein sequence ID" value="AFS54649.1"/>
    <property type="molecule type" value="Genomic_DNA"/>
</dbReference>
<dbReference type="STRING" id="1048260.LFML04_2460"/>
<dbReference type="Proteomes" id="UP000006177">
    <property type="component" value="Chromosome"/>
</dbReference>
<dbReference type="PATRIC" id="fig|1048260.3.peg.2678"/>
<dbReference type="Gene3D" id="3.40.30.10">
    <property type="entry name" value="Glutaredoxin"/>
    <property type="match status" value="1"/>
</dbReference>
<dbReference type="Pfam" id="PF06953">
    <property type="entry name" value="ArsD"/>
    <property type="match status" value="1"/>
</dbReference>
<name>J9ZE17_LEPFM</name>
<gene>
    <name evidence="1" type="ordered locus">LFML04_2460</name>
</gene>
<dbReference type="GO" id="GO:0046685">
    <property type="term" value="P:response to arsenic-containing substance"/>
    <property type="evidence" value="ECO:0007669"/>
    <property type="project" value="InterPro"/>
</dbReference>
<dbReference type="HOGENOM" id="CLU_120868_1_0_0"/>